<dbReference type="EMBL" id="CP002299">
    <property type="protein sequence ID" value="ADP82819.1"/>
    <property type="molecule type" value="Genomic_DNA"/>
</dbReference>
<dbReference type="InterPro" id="IPR043740">
    <property type="entry name" value="DUF5685"/>
</dbReference>
<sequence length="443" mass="45500">MFGILRPCRHRLGDELTATWMSHLCGMCLTLRDRHGHWARVATNVDGLLLSVLVAAQTGEAATRKAGPCALRGLRTARVASADDPGTRLAAVVSLAAAATNVEDHVADGDGAFARRPVAAVAARFAGAAARGSGASGAELGFDVGVLERAAGRQKAAETAAGPGTALTAVTAPAEEATAAAFAHTALVAGQPGNVAPLTEIGRYFGRLAHLLDAVADQREDAARGAWNPLTATGATRADARALCDDALLGIRLALRDVTFAAADAAAPEPRRSRRSGRKKARAGNGHSCTVRHDPAEPAESPHARAHGVASRNPHARLAHLLLVHELERAVDTTFRAAESRVSKPARTSGSGQPGPGPGQPTYPAPEGPDGPDPGRPGPGVTFGTCLAATAMCCTCQACREHTSPYSGQRRQGICSNCGDCDCGDCCDCCECCGDCGDCDCNC</sequence>
<evidence type="ECO:0000256" key="1">
    <source>
        <dbReference type="SAM" id="MobiDB-lite"/>
    </source>
</evidence>
<dbReference type="KEGG" id="fri:FraEuI1c_4829"/>
<feature type="region of interest" description="Disordered" evidence="1">
    <location>
        <begin position="264"/>
        <end position="312"/>
    </location>
</feature>
<dbReference type="InParanoid" id="E3J0Q0"/>
<evidence type="ECO:0000313" key="3">
    <source>
        <dbReference type="Proteomes" id="UP000002484"/>
    </source>
</evidence>
<organism evidence="2 3">
    <name type="scientific">Pseudofrankia inefficax (strain DSM 45817 / CECT 9037 / DDB 130130 / EuI1c)</name>
    <name type="common">Frankia inefficax</name>
    <dbReference type="NCBI Taxonomy" id="298654"/>
    <lineage>
        <taxon>Bacteria</taxon>
        <taxon>Bacillati</taxon>
        <taxon>Actinomycetota</taxon>
        <taxon>Actinomycetes</taxon>
        <taxon>Frankiales</taxon>
        <taxon>Frankiaceae</taxon>
        <taxon>Pseudofrankia</taxon>
    </lineage>
</organism>
<dbReference type="OrthoDB" id="3210612at2"/>
<reference evidence="2 3" key="1">
    <citation type="submission" date="2010-10" db="EMBL/GenBank/DDBJ databases">
        <title>Complete sequence of Frankia sp. EuI1c.</title>
        <authorList>
            <consortium name="US DOE Joint Genome Institute"/>
            <person name="Lucas S."/>
            <person name="Copeland A."/>
            <person name="Lapidus A."/>
            <person name="Cheng J.-F."/>
            <person name="Bruce D."/>
            <person name="Goodwin L."/>
            <person name="Pitluck S."/>
            <person name="Chertkov O."/>
            <person name="Detter J.C."/>
            <person name="Han C."/>
            <person name="Tapia R."/>
            <person name="Land M."/>
            <person name="Hauser L."/>
            <person name="Jeffries C."/>
            <person name="Kyrpides N."/>
            <person name="Ivanova N."/>
            <person name="Mikhailova N."/>
            <person name="Beauchemin N."/>
            <person name="Sen A."/>
            <person name="Sur S.A."/>
            <person name="Gtari M."/>
            <person name="Wall L."/>
            <person name="Tisa L."/>
            <person name="Woyke T."/>
        </authorList>
    </citation>
    <scope>NUCLEOTIDE SEQUENCE [LARGE SCALE GENOMIC DNA]</scope>
    <source>
        <strain evidence="3">DSM 45817 / CECT 9037 / EuI1c</strain>
    </source>
</reference>
<gene>
    <name evidence="2" type="ordered locus">FraEuI1c_4829</name>
</gene>
<dbReference type="STRING" id="298654.FraEuI1c_4829"/>
<dbReference type="RefSeq" id="WP_013425937.1">
    <property type="nucleotide sequence ID" value="NC_014666.1"/>
</dbReference>
<keyword evidence="3" id="KW-1185">Reference proteome</keyword>
<accession>E3J0Q0</accession>
<dbReference type="Proteomes" id="UP000002484">
    <property type="component" value="Chromosome"/>
</dbReference>
<feature type="region of interest" description="Disordered" evidence="1">
    <location>
        <begin position="337"/>
        <end position="379"/>
    </location>
</feature>
<name>E3J0Q0_PSEI1</name>
<dbReference type="AlphaFoldDB" id="E3J0Q0"/>
<dbReference type="eggNOG" id="ENOG502ZB24">
    <property type="taxonomic scope" value="Bacteria"/>
</dbReference>
<feature type="compositionally biased region" description="Basic and acidic residues" evidence="1">
    <location>
        <begin position="291"/>
        <end position="303"/>
    </location>
</feature>
<dbReference type="Pfam" id="PF18937">
    <property type="entry name" value="DUF5685"/>
    <property type="match status" value="1"/>
</dbReference>
<dbReference type="HOGENOM" id="CLU_045655_0_0_11"/>
<feature type="compositionally biased region" description="Basic residues" evidence="1">
    <location>
        <begin position="272"/>
        <end position="282"/>
    </location>
</feature>
<protein>
    <submittedName>
        <fullName evidence="2">Expression regulator</fullName>
    </submittedName>
</protein>
<evidence type="ECO:0000313" key="2">
    <source>
        <dbReference type="EMBL" id="ADP82819.1"/>
    </source>
</evidence>
<feature type="compositionally biased region" description="Pro residues" evidence="1">
    <location>
        <begin position="355"/>
        <end position="377"/>
    </location>
</feature>
<proteinExistence type="predicted"/>